<dbReference type="NCBIfam" id="NF008852">
    <property type="entry name" value="PRK11890.1"/>
    <property type="match status" value="1"/>
</dbReference>
<feature type="domain" description="Phosphate acetyl/butaryl transferase" evidence="3">
    <location>
        <begin position="242"/>
        <end position="455"/>
    </location>
</feature>
<name>A0ABT7EW33_9RHOB</name>
<organism evidence="5 6">
    <name type="scientific">Pseudodonghicola flavimaris</name>
    <dbReference type="NCBI Taxonomy" id="3050036"/>
    <lineage>
        <taxon>Bacteria</taxon>
        <taxon>Pseudomonadati</taxon>
        <taxon>Pseudomonadota</taxon>
        <taxon>Alphaproteobacteria</taxon>
        <taxon>Rhodobacterales</taxon>
        <taxon>Paracoccaceae</taxon>
        <taxon>Pseudodonghicola</taxon>
    </lineage>
</organism>
<dbReference type="InterPro" id="IPR050500">
    <property type="entry name" value="Phos_Acetyltrans/Butyryltrans"/>
</dbReference>
<dbReference type="SUPFAM" id="SSF53659">
    <property type="entry name" value="Isocitrate/Isopropylmalate dehydrogenase-like"/>
    <property type="match status" value="1"/>
</dbReference>
<accession>A0ABT7EW33</accession>
<keyword evidence="6" id="KW-1185">Reference proteome</keyword>
<evidence type="ECO:0000259" key="3">
    <source>
        <dbReference type="Pfam" id="PF01515"/>
    </source>
</evidence>
<dbReference type="Gene3D" id="3.40.718.10">
    <property type="entry name" value="Isopropylmalate Dehydrogenase"/>
    <property type="match status" value="1"/>
</dbReference>
<evidence type="ECO:0000256" key="2">
    <source>
        <dbReference type="ARBA" id="ARBA00023315"/>
    </source>
</evidence>
<gene>
    <name evidence="5" type="ORF">QO033_02655</name>
</gene>
<evidence type="ECO:0000256" key="1">
    <source>
        <dbReference type="ARBA" id="ARBA00022679"/>
    </source>
</evidence>
<keyword evidence="1" id="KW-0808">Transferase</keyword>
<keyword evidence="2" id="KW-0012">Acyltransferase</keyword>
<feature type="domain" description="MaoC-like" evidence="4">
    <location>
        <begin position="24"/>
        <end position="122"/>
    </location>
</feature>
<evidence type="ECO:0000313" key="6">
    <source>
        <dbReference type="Proteomes" id="UP001243757"/>
    </source>
</evidence>
<protein>
    <submittedName>
        <fullName evidence="5">Bifunctional enoyl-CoA hydratase/phosphate acetyltransferase</fullName>
    </submittedName>
</protein>
<dbReference type="InterPro" id="IPR003965">
    <property type="entry name" value="Fatty_acid_synthase"/>
</dbReference>
<dbReference type="Gene3D" id="3.10.129.10">
    <property type="entry name" value="Hotdog Thioesterase"/>
    <property type="match status" value="1"/>
</dbReference>
<dbReference type="PANTHER" id="PTHR43356:SF2">
    <property type="entry name" value="PHOSPHATE ACETYLTRANSFERASE"/>
    <property type="match status" value="1"/>
</dbReference>
<proteinExistence type="predicted"/>
<comment type="caution">
    <text evidence="5">The sequence shown here is derived from an EMBL/GenBank/DDBJ whole genome shotgun (WGS) entry which is preliminary data.</text>
</comment>
<reference evidence="5 6" key="1">
    <citation type="submission" date="2023-05" db="EMBL/GenBank/DDBJ databases">
        <title>Pseudodonghicola sp. nov.</title>
        <authorList>
            <person name="Huang J."/>
        </authorList>
    </citation>
    <scope>NUCLEOTIDE SEQUENCE [LARGE SCALE GENOMIC DNA]</scope>
    <source>
        <strain evidence="5 6">IC7</strain>
    </source>
</reference>
<dbReference type="RefSeq" id="WP_284479383.1">
    <property type="nucleotide sequence ID" value="NZ_JASNJD010000002.1"/>
</dbReference>
<dbReference type="NCBIfam" id="NF006045">
    <property type="entry name" value="PRK08190.1"/>
    <property type="match status" value="1"/>
</dbReference>
<dbReference type="InterPro" id="IPR002539">
    <property type="entry name" value="MaoC-like_dom"/>
</dbReference>
<dbReference type="EMBL" id="JASNJD010000002">
    <property type="protein sequence ID" value="MDK3016558.1"/>
    <property type="molecule type" value="Genomic_DNA"/>
</dbReference>
<dbReference type="Proteomes" id="UP001243757">
    <property type="component" value="Unassembled WGS sequence"/>
</dbReference>
<dbReference type="PRINTS" id="PR01483">
    <property type="entry name" value="FASYNTHASE"/>
</dbReference>
<dbReference type="CDD" id="cd03449">
    <property type="entry name" value="R_hydratase"/>
    <property type="match status" value="1"/>
</dbReference>
<dbReference type="Pfam" id="PF01515">
    <property type="entry name" value="PTA_PTB"/>
    <property type="match status" value="1"/>
</dbReference>
<dbReference type="SUPFAM" id="SSF54637">
    <property type="entry name" value="Thioesterase/thiol ester dehydrase-isomerase"/>
    <property type="match status" value="1"/>
</dbReference>
<dbReference type="PANTHER" id="PTHR43356">
    <property type="entry name" value="PHOSPHATE ACETYLTRANSFERASE"/>
    <property type="match status" value="1"/>
</dbReference>
<dbReference type="InterPro" id="IPR029069">
    <property type="entry name" value="HotDog_dom_sf"/>
</dbReference>
<dbReference type="InterPro" id="IPR002505">
    <property type="entry name" value="PTA_PTB"/>
</dbReference>
<dbReference type="Pfam" id="PF01575">
    <property type="entry name" value="MaoC_dehydratas"/>
    <property type="match status" value="1"/>
</dbReference>
<sequence>MTHPSTVLSNRTYDQLRSGDSASLTRSVGEDDIKLFAAVSGDANPAHLDPAFAEQGIFGHVIMHGMWTAALVSAVLGTRLPGPGTIYLGQEIRFLRPVNPGDTVTATVRVLEKHDHNQRVTLETICTNQDGKEVLSGIATVKAPDQPVNWPMSPLPEVSVRRPGRYAAYVEEACALPPVPAGIVHPCSGVALKTALEVRDKGLVEPLLIGPEDKIRAVAEAEGLSLDGLEIEPVAHSHAAAARAVELAASGRVSMLVNGFGHSEELLNAVAAPGSGLRTERQISHVYVMDVPTYDKLVVVTDAAVNIQPSLEDKRDIAQNAIDMLRMLGVEDPKVAVLAAVETVNPRMPATLDAAALTAMAARGQITGARVDGPLAFDNAINAAAAATKGIVSPVAGHADILLVPDLEAGNMLAKQLIYFGNAAAAGLVLGARVPIVLTSRADSLSVQIASAALARLGVARKPLMPGL</sequence>
<evidence type="ECO:0000259" key="4">
    <source>
        <dbReference type="Pfam" id="PF01575"/>
    </source>
</evidence>
<evidence type="ECO:0000313" key="5">
    <source>
        <dbReference type="EMBL" id="MDK3016558.1"/>
    </source>
</evidence>